<dbReference type="InterPro" id="IPR010280">
    <property type="entry name" value="U5_MeTrfase_fam"/>
</dbReference>
<dbReference type="PANTHER" id="PTHR11061">
    <property type="entry name" value="RNA M5U METHYLTRANSFERASE"/>
    <property type="match status" value="1"/>
</dbReference>
<dbReference type="Gene3D" id="3.40.50.150">
    <property type="entry name" value="Vaccinia Virus protein VP39"/>
    <property type="match status" value="1"/>
</dbReference>
<dbReference type="EMBL" id="JABZGW010000163">
    <property type="protein sequence ID" value="MBF4807904.1"/>
    <property type="molecule type" value="Genomic_DNA"/>
</dbReference>
<name>A0A930YPQ3_9ACTN</name>
<keyword evidence="1 4" id="KW-0489">Methyltransferase</keyword>
<protein>
    <submittedName>
        <fullName evidence="6">Class I SAM-dependent RNA methyltransferase</fullName>
    </submittedName>
</protein>
<keyword evidence="3 4" id="KW-0949">S-adenosyl-L-methionine</keyword>
<feature type="binding site" evidence="4">
    <location>
        <position position="56"/>
    </location>
    <ligand>
        <name>S-adenosyl-L-methionine</name>
        <dbReference type="ChEBI" id="CHEBI:59789"/>
    </ligand>
</feature>
<proteinExistence type="inferred from homology"/>
<evidence type="ECO:0000256" key="2">
    <source>
        <dbReference type="ARBA" id="ARBA00022679"/>
    </source>
</evidence>
<feature type="active site" evidence="5">
    <location>
        <position position="130"/>
    </location>
</feature>
<evidence type="ECO:0000313" key="7">
    <source>
        <dbReference type="Proteomes" id="UP000698335"/>
    </source>
</evidence>
<dbReference type="CDD" id="cd02440">
    <property type="entry name" value="AdoMet_MTases"/>
    <property type="match status" value="1"/>
</dbReference>
<gene>
    <name evidence="6" type="ORF">HXK26_04340</name>
</gene>
<feature type="binding site" evidence="4">
    <location>
        <position position="103"/>
    </location>
    <ligand>
        <name>S-adenosyl-L-methionine</name>
        <dbReference type="ChEBI" id="CHEBI:59789"/>
    </ligand>
</feature>
<evidence type="ECO:0000256" key="4">
    <source>
        <dbReference type="PROSITE-ProRule" id="PRU01024"/>
    </source>
</evidence>
<dbReference type="PROSITE" id="PS01231">
    <property type="entry name" value="TRMA_2"/>
    <property type="match status" value="1"/>
</dbReference>
<dbReference type="SUPFAM" id="SSF53335">
    <property type="entry name" value="S-adenosyl-L-methionine-dependent methyltransferases"/>
    <property type="match status" value="1"/>
</dbReference>
<reference evidence="6" key="1">
    <citation type="submission" date="2020-04" db="EMBL/GenBank/DDBJ databases">
        <title>Deep metagenomics examines the oral microbiome during advanced dental caries in children, revealing novel taxa and co-occurrences with host molecules.</title>
        <authorList>
            <person name="Baker J.L."/>
            <person name="Morton J.T."/>
            <person name="Dinis M."/>
            <person name="Alvarez R."/>
            <person name="Tran N.C."/>
            <person name="Knight R."/>
            <person name="Edlund A."/>
        </authorList>
    </citation>
    <scope>NUCLEOTIDE SEQUENCE</scope>
    <source>
        <strain evidence="6">JCVI_38_bin.5</strain>
    </source>
</reference>
<dbReference type="GO" id="GO:0070041">
    <property type="term" value="F:rRNA (uridine-C5-)-methyltransferase activity"/>
    <property type="evidence" value="ECO:0007669"/>
    <property type="project" value="TreeGrafter"/>
</dbReference>
<evidence type="ECO:0000313" key="6">
    <source>
        <dbReference type="EMBL" id="MBF4807904.1"/>
    </source>
</evidence>
<feature type="non-terminal residue" evidence="6">
    <location>
        <position position="1"/>
    </location>
</feature>
<evidence type="ECO:0000256" key="5">
    <source>
        <dbReference type="PROSITE-ProRule" id="PRU10015"/>
    </source>
</evidence>
<dbReference type="InterPro" id="IPR030390">
    <property type="entry name" value="MeTrfase_TrmA_AS"/>
</dbReference>
<feature type="active site" description="Nucleophile" evidence="4">
    <location>
        <position position="130"/>
    </location>
</feature>
<comment type="caution">
    <text evidence="6">The sequence shown here is derived from an EMBL/GenBank/DDBJ whole genome shotgun (WGS) entry which is preliminary data.</text>
</comment>
<dbReference type="AlphaFoldDB" id="A0A930YPQ3"/>
<dbReference type="Proteomes" id="UP000698335">
    <property type="component" value="Unassembled WGS sequence"/>
</dbReference>
<organism evidence="6 7">
    <name type="scientific">Lancefieldella rimae</name>
    <dbReference type="NCBI Taxonomy" id="1383"/>
    <lineage>
        <taxon>Bacteria</taxon>
        <taxon>Bacillati</taxon>
        <taxon>Actinomycetota</taxon>
        <taxon>Coriobacteriia</taxon>
        <taxon>Coriobacteriales</taxon>
        <taxon>Atopobiaceae</taxon>
        <taxon>Lancefieldella</taxon>
    </lineage>
</organism>
<feature type="binding site" evidence="4">
    <location>
        <position position="29"/>
    </location>
    <ligand>
        <name>S-adenosyl-L-methionine</name>
        <dbReference type="ChEBI" id="CHEBI:59789"/>
    </ligand>
</feature>
<dbReference type="PROSITE" id="PS01230">
    <property type="entry name" value="TRMA_1"/>
    <property type="match status" value="1"/>
</dbReference>
<dbReference type="PANTHER" id="PTHR11061:SF30">
    <property type="entry name" value="TRNA (URACIL(54)-C(5))-METHYLTRANSFERASE"/>
    <property type="match status" value="1"/>
</dbReference>
<evidence type="ECO:0000256" key="1">
    <source>
        <dbReference type="ARBA" id="ARBA00022603"/>
    </source>
</evidence>
<dbReference type="InterPro" id="IPR030391">
    <property type="entry name" value="MeTrfase_TrmA_CS"/>
</dbReference>
<keyword evidence="2 4" id="KW-0808">Transferase</keyword>
<comment type="caution">
    <text evidence="4">Lacks conserved residue(s) required for the propagation of feature annotation.</text>
</comment>
<dbReference type="PROSITE" id="PS51687">
    <property type="entry name" value="SAM_MT_RNA_M5U"/>
    <property type="match status" value="1"/>
</dbReference>
<accession>A0A930YPQ3</accession>
<comment type="similarity">
    <text evidence="4">Belongs to the class I-like SAM-binding methyltransferase superfamily. RNA M5U methyltransferase family.</text>
</comment>
<evidence type="ECO:0000256" key="3">
    <source>
        <dbReference type="ARBA" id="ARBA00022691"/>
    </source>
</evidence>
<dbReference type="InterPro" id="IPR029063">
    <property type="entry name" value="SAM-dependent_MTases_sf"/>
</dbReference>
<dbReference type="Pfam" id="PF05958">
    <property type="entry name" value="tRNA_U5-meth_tr"/>
    <property type="match status" value="1"/>
</dbReference>
<sequence length="175" mass="18820">THDEGSGCHTSHDRTDSLSSSPLRILDAYCGTGTIGICAANEAGSRGIPVELIGVDQVENNIAMAKRNARANAVSARFVCDDATRFIAQEAKRGASYDVVVLDPPRAGSTPTFLKAIGQLAPERVVYVSCNVVTQARNLEVLLASGYKPERIVPVDMFPHTKHVETVVLMSRVRD</sequence>
<dbReference type="GO" id="GO:0070475">
    <property type="term" value="P:rRNA base methylation"/>
    <property type="evidence" value="ECO:0007669"/>
    <property type="project" value="TreeGrafter"/>
</dbReference>